<feature type="compositionally biased region" description="Basic and acidic residues" evidence="11">
    <location>
        <begin position="38"/>
        <end position="47"/>
    </location>
</feature>
<feature type="domain" description="GPI inositol-deacylase PGAP1-like alpha/beta" evidence="12">
    <location>
        <begin position="142"/>
        <end position="377"/>
    </location>
</feature>
<comment type="function">
    <text evidence="10">Involved in inositol deacylation of GPI-anchored proteins which plays important roles in the quality control and ER-associated degradation of GPI-anchored proteins.</text>
</comment>
<dbReference type="EC" id="3.1.-.-" evidence="10"/>
<dbReference type="GeneID" id="11495596"/>
<evidence type="ECO:0000256" key="11">
    <source>
        <dbReference type="SAM" id="MobiDB-lite"/>
    </source>
</evidence>
<dbReference type="GO" id="GO:0036503">
    <property type="term" value="P:ERAD pathway"/>
    <property type="evidence" value="ECO:0007669"/>
    <property type="project" value="EnsemblFungi"/>
</dbReference>
<dbReference type="eggNOG" id="KOG3724">
    <property type="taxonomic scope" value="Eukaryota"/>
</dbReference>
<evidence type="ECO:0000256" key="3">
    <source>
        <dbReference type="ARBA" id="ARBA00022448"/>
    </source>
</evidence>
<keyword evidence="4 10" id="KW-0812">Transmembrane</keyword>
<gene>
    <name evidence="14" type="primary">NDAI0G03190</name>
    <name evidence="14" type="ordered locus">NDAI_0G03190</name>
</gene>
<evidence type="ECO:0000256" key="4">
    <source>
        <dbReference type="ARBA" id="ARBA00022692"/>
    </source>
</evidence>
<evidence type="ECO:0000256" key="7">
    <source>
        <dbReference type="ARBA" id="ARBA00022927"/>
    </source>
</evidence>
<keyword evidence="7 10" id="KW-0653">Protein transport</keyword>
<comment type="similarity">
    <text evidence="2 10">Belongs to the GPI inositol-deacylase family.</text>
</comment>
<name>G0WE85_NAUDC</name>
<dbReference type="AlphaFoldDB" id="G0WE85"/>
<feature type="transmembrane region" description="Helical" evidence="10">
    <location>
        <begin position="802"/>
        <end position="829"/>
    </location>
</feature>
<dbReference type="GO" id="GO:0006621">
    <property type="term" value="P:protein retention in ER lumen"/>
    <property type="evidence" value="ECO:0007669"/>
    <property type="project" value="EnsemblFungi"/>
</dbReference>
<feature type="transmembrane region" description="Helical" evidence="10">
    <location>
        <begin position="65"/>
        <end position="83"/>
    </location>
</feature>
<evidence type="ECO:0000256" key="9">
    <source>
        <dbReference type="ARBA" id="ARBA00023136"/>
    </source>
</evidence>
<dbReference type="EMBL" id="HE580273">
    <property type="protein sequence ID" value="CCD26096.2"/>
    <property type="molecule type" value="Genomic_DNA"/>
</dbReference>
<dbReference type="OMA" id="WVRNLAV"/>
<dbReference type="PANTHER" id="PTHR15495">
    <property type="entry name" value="NEGATIVE REGULATOR OF VESICLE FORMATION-RELATED"/>
    <property type="match status" value="1"/>
</dbReference>
<sequence length="1052" mass="119371">MGVRKLLAGLSRNVLIPYGLSNSRESSTSPSDSNATLRKKEPKDSKSRNANIEKILTHGSKNVKIVTLLGSFFIILITLVTLFRPFSGADLPQCQGIYMYPSYARIDGFDTRYTPLAKKYHLYLYREQGKDKIPANNTHIKLDGIPVLFIPGNAGSFRQVRSIASACANKYFDSPNEIMKENAKNLDFFAADFNEDYTAFHGGTMLDQAEYLNDAIRYILELYEQTNGFDGRPIPKSVLILGHSMGGMVARVMPTLRNHIHGSINSIITLSTPHGAAPVTFDGDILKIYKKTNDYWRAQYADKDSFFSKHVSLISITGGILDTVLPADYAMVSDLIPPENGFTTFTTTIPGVWTPIDHLAIVWCKQLREVIATLLLETVDDSVPDKTVSLEERMHISKKLLLSGFEDYSMNEKAILNPSTYGKIMDTDFSMGMNLINLDDQFTITKENIDSTEAYSKIFIPTEGDNFSFTLLTSLANPKVRFCKEHVIIKNIKDLKCASITDDISVIPNSFSINSYAADSSFANEQSPFKMLSYDKDILSQYDFIIIEKPNELDDDSDFLTAILTMAPTSRTIPIKPRNVMFFGHTISLNTNTLAVEELELPELWDSLISYKIQASVENTKEKPLLFEPLIRQSVDEPFETKWHLGLGKDDIDVSVHNVAPFIPLNETKPRPIRLSVIMPPNINVHLKLKINWLLTIKLLFIRYRLAIASFPIFIIALAMAYQFHHYNETAIFLSFHSSLSYIIQEWGFFLLFVLFILSPIVNNRTVQRILYLLDPLKLNRPFLLEKEHIHANFYYLGIQEWFASGLGTIFGLMSFALLYVLAAGLALIEKSVHYFSKNRPEGLVEATTPNCPPMDTKLFQKKHIIPGILLNIMVISYIPYQLAFIMLFLAQVVICIKIGYMKKCRDYANIRNYNMSILVLFLFVSIIDAPIIIVFLHNVGIRWETSFRSHHNILSVTPIILLVCSNANLNIPSRVSSNSFDGKVTIALLLYSGIFSLIYGLRNLYWVHDLLNIISAWLFYSILRNRLMQNKPKELTNDTDNSTYEMNRLSD</sequence>
<dbReference type="InterPro" id="IPR012908">
    <property type="entry name" value="PGAP1-ab_dom-like"/>
</dbReference>
<feature type="transmembrane region" description="Helical" evidence="10">
    <location>
        <begin position="869"/>
        <end position="897"/>
    </location>
</feature>
<dbReference type="STRING" id="1071378.G0WE85"/>
<dbReference type="FunFam" id="3.40.50.1820:FF:000056">
    <property type="entry name" value="GPI inositol-deacylase"/>
    <property type="match status" value="1"/>
</dbReference>
<feature type="transmembrane region" description="Helical" evidence="10">
    <location>
        <begin position="742"/>
        <end position="762"/>
    </location>
</feature>
<evidence type="ECO:0000313" key="14">
    <source>
        <dbReference type="EMBL" id="CCD26096.2"/>
    </source>
</evidence>
<evidence type="ECO:0000256" key="1">
    <source>
        <dbReference type="ARBA" id="ARBA00004477"/>
    </source>
</evidence>
<evidence type="ECO:0000259" key="12">
    <source>
        <dbReference type="Pfam" id="PF07819"/>
    </source>
</evidence>
<protein>
    <recommendedName>
        <fullName evidence="10">GPI inositol-deacylase</fullName>
        <ecNumber evidence="10">3.1.-.-</ecNumber>
    </recommendedName>
</protein>
<keyword evidence="8 10" id="KW-1133">Transmembrane helix</keyword>
<keyword evidence="3 10" id="KW-0813">Transport</keyword>
<keyword evidence="9 10" id="KW-0472">Membrane</keyword>
<accession>G0WE85</accession>
<dbReference type="HOGENOM" id="CLU_006103_0_0_1"/>
<evidence type="ECO:0000259" key="13">
    <source>
        <dbReference type="Pfam" id="PF25140"/>
    </source>
</evidence>
<feature type="transmembrane region" description="Helical" evidence="10">
    <location>
        <begin position="984"/>
        <end position="1000"/>
    </location>
</feature>
<feature type="transmembrane region" description="Helical" evidence="10">
    <location>
        <begin position="704"/>
        <end position="722"/>
    </location>
</feature>
<dbReference type="Pfam" id="PF25140">
    <property type="entry name" value="PGAP1_TMD"/>
    <property type="match status" value="1"/>
</dbReference>
<keyword evidence="6 10" id="KW-0256">Endoplasmic reticulum</keyword>
<dbReference type="OrthoDB" id="348976at2759"/>
<dbReference type="GO" id="GO:0016050">
    <property type="term" value="P:vesicle organization"/>
    <property type="evidence" value="ECO:0007669"/>
    <property type="project" value="EnsemblFungi"/>
</dbReference>
<feature type="domain" description="GPI inositol-deacylase transmembrane" evidence="13">
    <location>
        <begin position="707"/>
        <end position="1021"/>
    </location>
</feature>
<reference evidence="14 15" key="1">
    <citation type="journal article" date="2011" name="Proc. Natl. Acad. Sci. U.S.A.">
        <title>Evolutionary erosion of yeast sex chromosomes by mating-type switching accidents.</title>
        <authorList>
            <person name="Gordon J.L."/>
            <person name="Armisen D."/>
            <person name="Proux-Wera E."/>
            <person name="Oheigeartaigh S.S."/>
            <person name="Byrne K.P."/>
            <person name="Wolfe K.H."/>
        </authorList>
    </citation>
    <scope>NUCLEOTIDE SEQUENCE [LARGE SCALE GENOMIC DNA]</scope>
    <source>
        <strain evidence="15">ATCC 10597 / BCRC 20456 / CBS 421 / NBRC 0211 / NRRL Y-12639</strain>
    </source>
</reference>
<feature type="compositionally biased region" description="Polar residues" evidence="11">
    <location>
        <begin position="22"/>
        <end position="36"/>
    </location>
</feature>
<dbReference type="Pfam" id="PF07819">
    <property type="entry name" value="PGAP1"/>
    <property type="match status" value="1"/>
</dbReference>
<dbReference type="GO" id="GO:0006888">
    <property type="term" value="P:endoplasmic reticulum to Golgi vesicle-mediated transport"/>
    <property type="evidence" value="ECO:0007669"/>
    <property type="project" value="EnsemblFungi"/>
</dbReference>
<feature type="transmembrane region" description="Helical" evidence="10">
    <location>
        <begin position="918"/>
        <end position="942"/>
    </location>
</feature>
<dbReference type="InterPro" id="IPR029058">
    <property type="entry name" value="AB_hydrolase_fold"/>
</dbReference>
<dbReference type="Proteomes" id="UP000000689">
    <property type="component" value="Chromosome 7"/>
</dbReference>
<feature type="transmembrane region" description="Helical" evidence="10">
    <location>
        <begin position="954"/>
        <end position="972"/>
    </location>
</feature>
<proteinExistence type="inferred from homology"/>
<evidence type="ECO:0000256" key="6">
    <source>
        <dbReference type="ARBA" id="ARBA00022824"/>
    </source>
</evidence>
<evidence type="ECO:0000256" key="5">
    <source>
        <dbReference type="ARBA" id="ARBA00022801"/>
    </source>
</evidence>
<evidence type="ECO:0000256" key="2">
    <source>
        <dbReference type="ARBA" id="ARBA00006931"/>
    </source>
</evidence>
<dbReference type="GO" id="GO:0034368">
    <property type="term" value="P:protein-lipid complex remodeling"/>
    <property type="evidence" value="ECO:0007669"/>
    <property type="project" value="EnsemblFungi"/>
</dbReference>
<evidence type="ECO:0000313" key="15">
    <source>
        <dbReference type="Proteomes" id="UP000000689"/>
    </source>
</evidence>
<keyword evidence="5 10" id="KW-0378">Hydrolase</keyword>
<comment type="subcellular location">
    <subcellularLocation>
        <location evidence="1">Endoplasmic reticulum membrane</location>
        <topology evidence="1">Multi-pass membrane protein</topology>
    </subcellularLocation>
</comment>
<dbReference type="SUPFAM" id="SSF53474">
    <property type="entry name" value="alpha/beta-Hydrolases"/>
    <property type="match status" value="1"/>
</dbReference>
<feature type="region of interest" description="Disordered" evidence="11">
    <location>
        <begin position="22"/>
        <end position="47"/>
    </location>
</feature>
<dbReference type="Pfam" id="PF25141">
    <property type="entry name" value="PGAP1_2nd"/>
    <property type="match status" value="1"/>
</dbReference>
<keyword evidence="15" id="KW-1185">Reference proteome</keyword>
<evidence type="ECO:0000256" key="8">
    <source>
        <dbReference type="ARBA" id="ARBA00022989"/>
    </source>
</evidence>
<dbReference type="GO" id="GO:0005789">
    <property type="term" value="C:endoplasmic reticulum membrane"/>
    <property type="evidence" value="ECO:0007669"/>
    <property type="project" value="UniProtKB-SubCell"/>
</dbReference>
<dbReference type="Gene3D" id="3.40.50.1820">
    <property type="entry name" value="alpha/beta hydrolase"/>
    <property type="match status" value="1"/>
</dbReference>
<dbReference type="KEGG" id="ndi:NDAI_0G03190"/>
<feature type="transmembrane region" description="Helical" evidence="10">
    <location>
        <begin position="1006"/>
        <end position="1024"/>
    </location>
</feature>
<dbReference type="RefSeq" id="XP_003671339.2">
    <property type="nucleotide sequence ID" value="XM_003671291.2"/>
</dbReference>
<dbReference type="InterPro" id="IPR056824">
    <property type="entry name" value="PGAP1_TMD"/>
</dbReference>
<dbReference type="GO" id="GO:0006505">
    <property type="term" value="P:GPI anchor metabolic process"/>
    <property type="evidence" value="ECO:0007669"/>
    <property type="project" value="EnsemblFungi"/>
</dbReference>
<dbReference type="GO" id="GO:0015031">
    <property type="term" value="P:protein transport"/>
    <property type="evidence" value="ECO:0007669"/>
    <property type="project" value="UniProtKB-KW"/>
</dbReference>
<dbReference type="InterPro" id="IPR039529">
    <property type="entry name" value="PGAP1/BST1"/>
</dbReference>
<organism evidence="14 15">
    <name type="scientific">Naumovozyma dairenensis (strain ATCC 10597 / BCRC 20456 / CBS 421 / NBRC 0211 / NRRL Y-12639)</name>
    <name type="common">Saccharomyces dairenensis</name>
    <dbReference type="NCBI Taxonomy" id="1071378"/>
    <lineage>
        <taxon>Eukaryota</taxon>
        <taxon>Fungi</taxon>
        <taxon>Dikarya</taxon>
        <taxon>Ascomycota</taxon>
        <taxon>Saccharomycotina</taxon>
        <taxon>Saccharomycetes</taxon>
        <taxon>Saccharomycetales</taxon>
        <taxon>Saccharomycetaceae</taxon>
        <taxon>Naumovozyma</taxon>
    </lineage>
</organism>
<dbReference type="GO" id="GO:0050185">
    <property type="term" value="F:phosphatidylinositol deacylase activity"/>
    <property type="evidence" value="ECO:0007669"/>
    <property type="project" value="EnsemblFungi"/>
</dbReference>
<evidence type="ECO:0000256" key="10">
    <source>
        <dbReference type="RuleBase" id="RU365011"/>
    </source>
</evidence>
<dbReference type="PANTHER" id="PTHR15495:SF7">
    <property type="entry name" value="GPI INOSITOL-DEACYLASE"/>
    <property type="match status" value="1"/>
</dbReference>